<comment type="caution">
    <text evidence="1">The sequence shown here is derived from an EMBL/GenBank/DDBJ whole genome shotgun (WGS) entry which is preliminary data.</text>
</comment>
<dbReference type="AlphaFoldDB" id="A0A7Z7LW06"/>
<dbReference type="EMBL" id="UFYD01000001">
    <property type="protein sequence ID" value="STC98115.1"/>
    <property type="molecule type" value="Genomic_DNA"/>
</dbReference>
<organism evidence="1 2">
    <name type="scientific">Elizabethkingia anophelis</name>
    <dbReference type="NCBI Taxonomy" id="1117645"/>
    <lineage>
        <taxon>Bacteria</taxon>
        <taxon>Pseudomonadati</taxon>
        <taxon>Bacteroidota</taxon>
        <taxon>Flavobacteriia</taxon>
        <taxon>Flavobacteriales</taxon>
        <taxon>Weeksellaceae</taxon>
        <taxon>Elizabethkingia</taxon>
    </lineage>
</organism>
<gene>
    <name evidence="1" type="ORF">NCTC10588_01031</name>
</gene>
<protein>
    <submittedName>
        <fullName evidence="1">Uncharacterized protein</fullName>
    </submittedName>
</protein>
<evidence type="ECO:0000313" key="2">
    <source>
        <dbReference type="Proteomes" id="UP000254876"/>
    </source>
</evidence>
<sequence length="160" mass="18610">MNNKISHYMNTAFLYINTKFTKLFLLLSLIIISLSSCENRDTPVSFNPPEWIKGEWSANNGVKYQFFEHDFILTTGGSRFSYGFVNGNKSMVNVIKSTSSEYIFEITNYDIADTFNPPGSQNYRNNLWQRTPARKLYFKFKRNSDNSIIESNNTFFRTGL</sequence>
<dbReference type="Proteomes" id="UP000254876">
    <property type="component" value="Unassembled WGS sequence"/>
</dbReference>
<accession>A0A7Z7LW06</accession>
<proteinExistence type="predicted"/>
<evidence type="ECO:0000313" key="1">
    <source>
        <dbReference type="EMBL" id="STC98115.1"/>
    </source>
</evidence>
<name>A0A7Z7LW06_9FLAO</name>
<reference evidence="1 2" key="1">
    <citation type="submission" date="2018-06" db="EMBL/GenBank/DDBJ databases">
        <authorList>
            <consortium name="Pathogen Informatics"/>
            <person name="Doyle S."/>
        </authorList>
    </citation>
    <scope>NUCLEOTIDE SEQUENCE [LARGE SCALE GENOMIC DNA]</scope>
    <source>
        <strain evidence="1 2">NCTC10588</strain>
    </source>
</reference>